<reference evidence="7" key="2">
    <citation type="submission" date="2025-05" db="UniProtKB">
        <authorList>
            <consortium name="EnsemblMetazoa"/>
        </authorList>
    </citation>
    <scope>IDENTIFICATION</scope>
    <source>
        <strain evidence="7">Foshan</strain>
    </source>
</reference>
<evidence type="ECO:0000313" key="8">
    <source>
        <dbReference type="Proteomes" id="UP000069940"/>
    </source>
</evidence>
<keyword evidence="5" id="KW-1015">Disulfide bond</keyword>
<organism evidence="7 8">
    <name type="scientific">Aedes albopictus</name>
    <name type="common">Asian tiger mosquito</name>
    <name type="synonym">Stegomyia albopicta</name>
    <dbReference type="NCBI Taxonomy" id="7160"/>
    <lineage>
        <taxon>Eukaryota</taxon>
        <taxon>Metazoa</taxon>
        <taxon>Ecdysozoa</taxon>
        <taxon>Arthropoda</taxon>
        <taxon>Hexapoda</taxon>
        <taxon>Insecta</taxon>
        <taxon>Pterygota</taxon>
        <taxon>Neoptera</taxon>
        <taxon>Endopterygota</taxon>
        <taxon>Diptera</taxon>
        <taxon>Nematocera</taxon>
        <taxon>Culicoidea</taxon>
        <taxon>Culicidae</taxon>
        <taxon>Culicinae</taxon>
        <taxon>Aedini</taxon>
        <taxon>Aedes</taxon>
        <taxon>Stegomyia</taxon>
    </lineage>
</organism>
<evidence type="ECO:0000256" key="2">
    <source>
        <dbReference type="ARBA" id="ARBA00008098"/>
    </source>
</evidence>
<dbReference type="GeneID" id="109424620"/>
<dbReference type="CDD" id="cd23992">
    <property type="entry name" value="PBP_GOBP"/>
    <property type="match status" value="1"/>
</dbReference>
<dbReference type="RefSeq" id="XP_062714071.1">
    <property type="nucleotide sequence ID" value="XM_062858087.1"/>
</dbReference>
<dbReference type="PANTHER" id="PTHR11857">
    <property type="entry name" value="ODORANT BINDING PROTEIN-RELATED"/>
    <property type="match status" value="1"/>
</dbReference>
<sequence>MELLAVLLSIFITFNIRYVASANKHAVVFKSIRSTDAECLQYLPNDSSNCATRCRGLVDRFWNDTSGVGYSIGRFYQPSPDDACYQNRTARCLAGVIATSSDSCQRAEQSVKCYDDQYGQLDSEAVRYIPLTRLQHIQIVKECVAMLGMSEETLKQVAINGSAIPEKSCLLRCFLIRHGLYSDEGGFDWERLELQCGGYGVGWNPRKIQQCINGIQECGKCSKVLSFADDCVNMYFRLQPYVYDKIDASVPFTVDFSIAIVSVAVLDVGF</sequence>
<evidence type="ECO:0008006" key="9">
    <source>
        <dbReference type="Google" id="ProtNLM"/>
    </source>
</evidence>
<dbReference type="PANTHER" id="PTHR11857:SF46">
    <property type="entry name" value="GENERAL ODORANT-BINDING PROTEIN 99A-RELATED"/>
    <property type="match status" value="1"/>
</dbReference>
<feature type="chain" id="PRO_5046374172" description="Secreted protein" evidence="6">
    <location>
        <begin position="22"/>
        <end position="270"/>
    </location>
</feature>
<dbReference type="Gene3D" id="1.10.238.20">
    <property type="entry name" value="Pheromone/general odorant binding protein domain"/>
    <property type="match status" value="2"/>
</dbReference>
<dbReference type="InterPro" id="IPR006170">
    <property type="entry name" value="PBP/GOBP"/>
</dbReference>
<proteinExistence type="inferred from homology"/>
<name>A0ABM1XQU1_AEDAL</name>
<keyword evidence="3" id="KW-0964">Secreted</keyword>
<comment type="similarity">
    <text evidence="2">Belongs to the PBP/GOBP family.</text>
</comment>
<evidence type="ECO:0000256" key="1">
    <source>
        <dbReference type="ARBA" id="ARBA00004613"/>
    </source>
</evidence>
<dbReference type="Pfam" id="PF01395">
    <property type="entry name" value="PBP_GOBP"/>
    <property type="match status" value="1"/>
</dbReference>
<comment type="subcellular location">
    <subcellularLocation>
        <location evidence="1">Secreted</location>
    </subcellularLocation>
</comment>
<feature type="signal peptide" evidence="6">
    <location>
        <begin position="1"/>
        <end position="21"/>
    </location>
</feature>
<keyword evidence="4 6" id="KW-0732">Signal</keyword>
<dbReference type="Proteomes" id="UP000069940">
    <property type="component" value="Unassembled WGS sequence"/>
</dbReference>
<accession>A0ABM1XQU1</accession>
<dbReference type="EnsemblMetazoa" id="AALFPA23_001961.R1535">
    <property type="protein sequence ID" value="AALFPA23_001961.P1535"/>
    <property type="gene ID" value="AALFPA23_001961"/>
</dbReference>
<evidence type="ECO:0000256" key="3">
    <source>
        <dbReference type="ARBA" id="ARBA00022525"/>
    </source>
</evidence>
<evidence type="ECO:0000313" key="7">
    <source>
        <dbReference type="EnsemblMetazoa" id="AALFPA23_001961.P1535"/>
    </source>
</evidence>
<dbReference type="InterPro" id="IPR036728">
    <property type="entry name" value="PBP_GOBP_sf"/>
</dbReference>
<reference evidence="8" key="1">
    <citation type="journal article" date="2015" name="Proc. Natl. Acad. Sci. U.S.A.">
        <title>Genome sequence of the Asian Tiger mosquito, Aedes albopictus, reveals insights into its biology, genetics, and evolution.</title>
        <authorList>
            <person name="Chen X.G."/>
            <person name="Jiang X."/>
            <person name="Gu J."/>
            <person name="Xu M."/>
            <person name="Wu Y."/>
            <person name="Deng Y."/>
            <person name="Zhang C."/>
            <person name="Bonizzoni M."/>
            <person name="Dermauw W."/>
            <person name="Vontas J."/>
            <person name="Armbruster P."/>
            <person name="Huang X."/>
            <person name="Yang Y."/>
            <person name="Zhang H."/>
            <person name="He W."/>
            <person name="Peng H."/>
            <person name="Liu Y."/>
            <person name="Wu K."/>
            <person name="Chen J."/>
            <person name="Lirakis M."/>
            <person name="Topalis P."/>
            <person name="Van Leeuwen T."/>
            <person name="Hall A.B."/>
            <person name="Jiang X."/>
            <person name="Thorpe C."/>
            <person name="Mueller R.L."/>
            <person name="Sun C."/>
            <person name="Waterhouse R.M."/>
            <person name="Yan G."/>
            <person name="Tu Z.J."/>
            <person name="Fang X."/>
            <person name="James A.A."/>
        </authorList>
    </citation>
    <scope>NUCLEOTIDE SEQUENCE [LARGE SCALE GENOMIC DNA]</scope>
    <source>
        <strain evidence="8">Foshan</strain>
    </source>
</reference>
<evidence type="ECO:0000256" key="4">
    <source>
        <dbReference type="ARBA" id="ARBA00022729"/>
    </source>
</evidence>
<dbReference type="SUPFAM" id="SSF47565">
    <property type="entry name" value="Insect pheromone/odorant-binding proteins"/>
    <property type="match status" value="2"/>
</dbReference>
<evidence type="ECO:0000256" key="6">
    <source>
        <dbReference type="SAM" id="SignalP"/>
    </source>
</evidence>
<evidence type="ECO:0000256" key="5">
    <source>
        <dbReference type="ARBA" id="ARBA00023157"/>
    </source>
</evidence>
<keyword evidence="8" id="KW-1185">Reference proteome</keyword>
<protein>
    <recommendedName>
        <fullName evidence="9">Secreted protein</fullName>
    </recommendedName>
</protein>